<evidence type="ECO:0000256" key="5">
    <source>
        <dbReference type="ARBA" id="ARBA00023157"/>
    </source>
</evidence>
<accession>A0A1I1RPS4</accession>
<protein>
    <recommendedName>
        <fullName evidence="7">Thiol:disulfide interchange protein</fullName>
    </recommendedName>
</protein>
<dbReference type="AlphaFoldDB" id="A0A1I1RPS4"/>
<dbReference type="Gene3D" id="3.40.30.10">
    <property type="entry name" value="Glutaredoxin"/>
    <property type="match status" value="1"/>
</dbReference>
<dbReference type="RefSeq" id="WP_093428105.1">
    <property type="nucleotide sequence ID" value="NZ_FOMJ01000004.1"/>
</dbReference>
<evidence type="ECO:0000259" key="9">
    <source>
        <dbReference type="PROSITE" id="PS51352"/>
    </source>
</evidence>
<comment type="subcellular location">
    <subcellularLocation>
        <location evidence="1 7">Periplasm</location>
    </subcellularLocation>
</comment>
<evidence type="ECO:0000256" key="1">
    <source>
        <dbReference type="ARBA" id="ARBA00004418"/>
    </source>
</evidence>
<organism evidence="10 11">
    <name type="scientific">Thiohalospira halophila DSM 15071</name>
    <dbReference type="NCBI Taxonomy" id="1123397"/>
    <lineage>
        <taxon>Bacteria</taxon>
        <taxon>Pseudomonadati</taxon>
        <taxon>Pseudomonadota</taxon>
        <taxon>Gammaproteobacteria</taxon>
        <taxon>Thiohalospirales</taxon>
        <taxon>Thiohalospiraceae</taxon>
        <taxon>Thiohalospira</taxon>
    </lineage>
</organism>
<evidence type="ECO:0000313" key="11">
    <source>
        <dbReference type="Proteomes" id="UP000198611"/>
    </source>
</evidence>
<evidence type="ECO:0000256" key="6">
    <source>
        <dbReference type="ARBA" id="ARBA00023284"/>
    </source>
</evidence>
<evidence type="ECO:0000256" key="7">
    <source>
        <dbReference type="PIRNR" id="PIRNR001488"/>
    </source>
</evidence>
<keyword evidence="5 7" id="KW-1015">Disulfide bond</keyword>
<dbReference type="Pfam" id="PF01323">
    <property type="entry name" value="DSBA"/>
    <property type="match status" value="1"/>
</dbReference>
<dbReference type="PANTHER" id="PTHR35891:SF2">
    <property type="entry name" value="THIOL:DISULFIDE INTERCHANGE PROTEIN DSBA"/>
    <property type="match status" value="1"/>
</dbReference>
<evidence type="ECO:0000313" key="10">
    <source>
        <dbReference type="EMBL" id="SFD33563.1"/>
    </source>
</evidence>
<keyword evidence="6" id="KW-0676">Redox-active center</keyword>
<dbReference type="SUPFAM" id="SSF52833">
    <property type="entry name" value="Thioredoxin-like"/>
    <property type="match status" value="1"/>
</dbReference>
<dbReference type="InterPro" id="IPR017937">
    <property type="entry name" value="Thioredoxin_CS"/>
</dbReference>
<evidence type="ECO:0000256" key="2">
    <source>
        <dbReference type="ARBA" id="ARBA00005791"/>
    </source>
</evidence>
<dbReference type="OrthoDB" id="9784896at2"/>
<dbReference type="Proteomes" id="UP000198611">
    <property type="component" value="Unassembled WGS sequence"/>
</dbReference>
<dbReference type="CDD" id="cd03019">
    <property type="entry name" value="DsbA_DsbA"/>
    <property type="match status" value="1"/>
</dbReference>
<dbReference type="PROSITE" id="PS51352">
    <property type="entry name" value="THIOREDOXIN_2"/>
    <property type="match status" value="1"/>
</dbReference>
<dbReference type="PROSITE" id="PS00194">
    <property type="entry name" value="THIOREDOXIN_1"/>
    <property type="match status" value="1"/>
</dbReference>
<evidence type="ECO:0000256" key="3">
    <source>
        <dbReference type="ARBA" id="ARBA00022729"/>
    </source>
</evidence>
<comment type="similarity">
    <text evidence="2">Belongs to the thioredoxin family. DsbA subfamily.</text>
</comment>
<dbReference type="PIRSF" id="PIRSF001488">
    <property type="entry name" value="Tdi_protein"/>
    <property type="match status" value="1"/>
</dbReference>
<name>A0A1I1RPS4_9GAMM</name>
<dbReference type="STRING" id="1123397.SAMN05660831_01457"/>
<dbReference type="GO" id="GO:0042597">
    <property type="term" value="C:periplasmic space"/>
    <property type="evidence" value="ECO:0007669"/>
    <property type="project" value="UniProtKB-SubCell"/>
</dbReference>
<feature type="domain" description="Thioredoxin" evidence="9">
    <location>
        <begin position="15"/>
        <end position="206"/>
    </location>
</feature>
<gene>
    <name evidence="10" type="ORF">SAMN05660831_01457</name>
</gene>
<dbReference type="InterPro" id="IPR050824">
    <property type="entry name" value="Thiol_disulfide_DsbA"/>
</dbReference>
<keyword evidence="3" id="KW-0732">Signal</keyword>
<evidence type="ECO:0000256" key="4">
    <source>
        <dbReference type="ARBA" id="ARBA00022764"/>
    </source>
</evidence>
<dbReference type="InterPro" id="IPR023205">
    <property type="entry name" value="DsbA/DsbL"/>
</dbReference>
<keyword evidence="11" id="KW-1185">Reference proteome</keyword>
<dbReference type="InterPro" id="IPR036249">
    <property type="entry name" value="Thioredoxin-like_sf"/>
</dbReference>
<reference evidence="10 11" key="1">
    <citation type="submission" date="2016-10" db="EMBL/GenBank/DDBJ databases">
        <authorList>
            <person name="de Groot N.N."/>
        </authorList>
    </citation>
    <scope>NUCLEOTIDE SEQUENCE [LARGE SCALE GENOMIC DNA]</scope>
    <source>
        <strain evidence="10 11">HL3</strain>
    </source>
</reference>
<dbReference type="InterPro" id="IPR001853">
    <property type="entry name" value="DSBA-like_thioredoxin_dom"/>
</dbReference>
<keyword evidence="4 7" id="KW-0574">Periplasm</keyword>
<dbReference type="EMBL" id="FOMJ01000004">
    <property type="protein sequence ID" value="SFD33563.1"/>
    <property type="molecule type" value="Genomic_DNA"/>
</dbReference>
<dbReference type="GO" id="GO:0015036">
    <property type="term" value="F:disulfide oxidoreductase activity"/>
    <property type="evidence" value="ECO:0007669"/>
    <property type="project" value="UniProtKB-ARBA"/>
</dbReference>
<feature type="disulfide bond" description="Redox-active" evidence="8">
    <location>
        <begin position="59"/>
        <end position="62"/>
    </location>
</feature>
<evidence type="ECO:0000256" key="8">
    <source>
        <dbReference type="PIRSR" id="PIRSR001488-1"/>
    </source>
</evidence>
<sequence length="210" mass="23469">MESFTRIAATLILALAGLVLALPVAAEPAEGIDYVVLDEPVTDGGGERVEVLELFWYGCPHCYHLEEPLQAWLDRKGEAVRFERIPAPFNEEWARHARAYYAAELYGVADEAHAAFFRRVHEQGDHLHGRDDLAAFYADYGVEPAEFRRTMGGFGVNTKMRRAQRIARGSGADGVPAIIIDGRYRTSPSRAGSREAMLEVMDYLIEKSRP</sequence>
<proteinExistence type="inferred from homology"/>
<dbReference type="PANTHER" id="PTHR35891">
    <property type="entry name" value="THIOL:DISULFIDE INTERCHANGE PROTEIN DSBA"/>
    <property type="match status" value="1"/>
</dbReference>
<dbReference type="InterPro" id="IPR013766">
    <property type="entry name" value="Thioredoxin_domain"/>
</dbReference>